<evidence type="ECO:0000313" key="10">
    <source>
        <dbReference type="EMBL" id="UTW10065.1"/>
    </source>
</evidence>
<keyword evidence="11" id="KW-1185">Reference proteome</keyword>
<evidence type="ECO:0000256" key="6">
    <source>
        <dbReference type="PROSITE-ProRule" id="PRU00050"/>
    </source>
</evidence>
<evidence type="ECO:0000256" key="2">
    <source>
        <dbReference type="ARBA" id="ARBA00022500"/>
    </source>
</evidence>
<sequence length="350" mass="37245">MIQVLIADTSASIRQRLYDIVESQPDMCVVAQASNGGDAVLLTARLRPHLVLVGTALGPRGGYQTTRDIMMDCPTPVIMMSDNEDLPLSDVTVRVLQAGAMALSLYPGPDSSLFNAAMKNSFIEAVRLYAQVKPLRQHRRLAGAMSRADFVAARRHYRLIAIAASTGGPGALAQLLAVLPADYPLPILVVQHITTGFTEGLVHWLNSVTPLSVKMAAEGEPLKGGTVYLSGSSHHLEVALNQRLRLAATAPEGGFRPSANRLFCSVAQAYGERVLAVILTGMGSDGLEGLTEVRRYGGHILAQNEASSVVFGMPKAAIDAGLADRVLGLKEIADSLRALAEPVTVCDDQK</sequence>
<name>A0ABY5HCJ5_9GAMM</name>
<keyword evidence="1" id="KW-0963">Cytoplasm</keyword>
<dbReference type="PROSITE" id="PS50110">
    <property type="entry name" value="RESPONSE_REGULATORY"/>
    <property type="match status" value="1"/>
</dbReference>
<dbReference type="EC" id="3.1.1.61" evidence="4"/>
<reference evidence="10" key="1">
    <citation type="submission" date="2021-04" db="EMBL/GenBank/DDBJ databases">
        <title>Oceanospirillales bacteria with DddD are important DMSP degraders in coastal seawater.</title>
        <authorList>
            <person name="Liu J."/>
        </authorList>
    </citation>
    <scope>NUCLEOTIDE SEQUENCE</scope>
    <source>
        <strain evidence="10">D13-1</strain>
    </source>
</reference>
<keyword evidence="2 6" id="KW-0145">Chemotaxis</keyword>
<comment type="catalytic activity">
    <reaction evidence="5">
        <text>[protein]-L-glutamate 5-O-methyl ester + H2O = L-glutamyl-[protein] + methanol + H(+)</text>
        <dbReference type="Rhea" id="RHEA:23236"/>
        <dbReference type="Rhea" id="RHEA-COMP:10208"/>
        <dbReference type="Rhea" id="RHEA-COMP:10311"/>
        <dbReference type="ChEBI" id="CHEBI:15377"/>
        <dbReference type="ChEBI" id="CHEBI:15378"/>
        <dbReference type="ChEBI" id="CHEBI:17790"/>
        <dbReference type="ChEBI" id="CHEBI:29973"/>
        <dbReference type="ChEBI" id="CHEBI:82795"/>
        <dbReference type="EC" id="3.1.1.61"/>
    </reaction>
</comment>
<evidence type="ECO:0000259" key="8">
    <source>
        <dbReference type="PROSITE" id="PS50110"/>
    </source>
</evidence>
<evidence type="ECO:0000256" key="5">
    <source>
        <dbReference type="ARBA" id="ARBA00048267"/>
    </source>
</evidence>
<feature type="domain" description="CheB-type methylesterase" evidence="9">
    <location>
        <begin position="158"/>
        <end position="343"/>
    </location>
</feature>
<accession>A0ABY5HCJ5</accession>
<dbReference type="PANTHER" id="PTHR42872:SF6">
    <property type="entry name" value="PROTEIN-GLUTAMATE METHYLESTERASE_PROTEIN-GLUTAMINE GLUTAMINASE"/>
    <property type="match status" value="1"/>
</dbReference>
<dbReference type="Proteomes" id="UP001058461">
    <property type="component" value="Chromosome"/>
</dbReference>
<organism evidence="10 11">
    <name type="scientific">Marinobacterium rhizophilum</name>
    <dbReference type="NCBI Taxonomy" id="420402"/>
    <lineage>
        <taxon>Bacteria</taxon>
        <taxon>Pseudomonadati</taxon>
        <taxon>Pseudomonadota</taxon>
        <taxon>Gammaproteobacteria</taxon>
        <taxon>Oceanospirillales</taxon>
        <taxon>Oceanospirillaceae</taxon>
        <taxon>Marinobacterium</taxon>
    </lineage>
</organism>
<dbReference type="Gene3D" id="3.40.50.2300">
    <property type="match status" value="1"/>
</dbReference>
<dbReference type="InterPro" id="IPR001789">
    <property type="entry name" value="Sig_transdc_resp-reg_receiver"/>
</dbReference>
<proteinExistence type="predicted"/>
<dbReference type="EMBL" id="CP073347">
    <property type="protein sequence ID" value="UTW10065.1"/>
    <property type="molecule type" value="Genomic_DNA"/>
</dbReference>
<feature type="active site" evidence="6">
    <location>
        <position position="192"/>
    </location>
</feature>
<dbReference type="PIRSF" id="PIRSF000876">
    <property type="entry name" value="RR_chemtxs_CheB"/>
    <property type="match status" value="1"/>
</dbReference>
<dbReference type="InterPro" id="IPR011006">
    <property type="entry name" value="CheY-like_superfamily"/>
</dbReference>
<dbReference type="PANTHER" id="PTHR42872">
    <property type="entry name" value="PROTEIN-GLUTAMATE METHYLESTERASE/PROTEIN-GLUTAMINE GLUTAMINASE"/>
    <property type="match status" value="1"/>
</dbReference>
<gene>
    <name evidence="10" type="ORF">KDW95_12130</name>
</gene>
<dbReference type="InterPro" id="IPR035909">
    <property type="entry name" value="CheB_C"/>
</dbReference>
<dbReference type="InterPro" id="IPR000673">
    <property type="entry name" value="Sig_transdc_resp-reg_Me-estase"/>
</dbReference>
<dbReference type="PROSITE" id="PS50122">
    <property type="entry name" value="CHEB"/>
    <property type="match status" value="1"/>
</dbReference>
<evidence type="ECO:0000259" key="9">
    <source>
        <dbReference type="PROSITE" id="PS50122"/>
    </source>
</evidence>
<evidence type="ECO:0000256" key="7">
    <source>
        <dbReference type="PROSITE-ProRule" id="PRU00169"/>
    </source>
</evidence>
<dbReference type="SUPFAM" id="SSF52172">
    <property type="entry name" value="CheY-like"/>
    <property type="match status" value="1"/>
</dbReference>
<feature type="active site" evidence="6">
    <location>
        <position position="165"/>
    </location>
</feature>
<feature type="domain" description="Response regulatory" evidence="8">
    <location>
        <begin position="3"/>
        <end position="121"/>
    </location>
</feature>
<dbReference type="CDD" id="cd16432">
    <property type="entry name" value="CheB_Rec"/>
    <property type="match status" value="1"/>
</dbReference>
<dbReference type="SUPFAM" id="SSF52738">
    <property type="entry name" value="Methylesterase CheB, C-terminal domain"/>
    <property type="match status" value="1"/>
</dbReference>
<evidence type="ECO:0000313" key="11">
    <source>
        <dbReference type="Proteomes" id="UP001058461"/>
    </source>
</evidence>
<keyword evidence="3 6" id="KW-0378">Hydrolase</keyword>
<comment type="caution">
    <text evidence="7">Lacks conserved residue(s) required for the propagation of feature annotation.</text>
</comment>
<evidence type="ECO:0000256" key="3">
    <source>
        <dbReference type="ARBA" id="ARBA00022801"/>
    </source>
</evidence>
<dbReference type="Pfam" id="PF01339">
    <property type="entry name" value="CheB_methylest"/>
    <property type="match status" value="1"/>
</dbReference>
<evidence type="ECO:0000256" key="4">
    <source>
        <dbReference type="ARBA" id="ARBA00039140"/>
    </source>
</evidence>
<dbReference type="SMART" id="SM00448">
    <property type="entry name" value="REC"/>
    <property type="match status" value="1"/>
</dbReference>
<protein>
    <recommendedName>
        <fullName evidence="4">protein-glutamate methylesterase</fullName>
        <ecNumber evidence="4">3.1.1.61</ecNumber>
    </recommendedName>
</protein>
<dbReference type="RefSeq" id="WP_255852069.1">
    <property type="nucleotide sequence ID" value="NZ_CP073347.1"/>
</dbReference>
<feature type="active site" evidence="6">
    <location>
        <position position="285"/>
    </location>
</feature>
<dbReference type="InterPro" id="IPR008248">
    <property type="entry name" value="CheB-like"/>
</dbReference>
<evidence type="ECO:0000256" key="1">
    <source>
        <dbReference type="ARBA" id="ARBA00022490"/>
    </source>
</evidence>
<dbReference type="Gene3D" id="3.40.50.180">
    <property type="entry name" value="Methylesterase CheB, C-terminal domain"/>
    <property type="match status" value="1"/>
</dbReference>
<dbReference type="Pfam" id="PF00072">
    <property type="entry name" value="Response_reg"/>
    <property type="match status" value="1"/>
</dbReference>